<dbReference type="HOGENOM" id="CLU_066212_0_0_10"/>
<accession>F3PP22</accession>
<feature type="transmembrane region" description="Helical" evidence="1">
    <location>
        <begin position="321"/>
        <end position="342"/>
    </location>
</feature>
<dbReference type="RefSeq" id="WP_009123722.1">
    <property type="nucleotide sequence ID" value="NZ_GL882610.1"/>
</dbReference>
<dbReference type="EMBL" id="AFBN01000009">
    <property type="protein sequence ID" value="EGF59390.1"/>
    <property type="molecule type" value="Genomic_DNA"/>
</dbReference>
<keyword evidence="3" id="KW-1185">Reference proteome</keyword>
<proteinExistence type="predicted"/>
<organism evidence="2 3">
    <name type="scientific">Bacteroides fluxus YIT 12057</name>
    <dbReference type="NCBI Taxonomy" id="763034"/>
    <lineage>
        <taxon>Bacteria</taxon>
        <taxon>Pseudomonadati</taxon>
        <taxon>Bacteroidota</taxon>
        <taxon>Bacteroidia</taxon>
        <taxon>Bacteroidales</taxon>
        <taxon>Bacteroidaceae</taxon>
        <taxon>Bacteroides</taxon>
    </lineage>
</organism>
<feature type="transmembrane region" description="Helical" evidence="1">
    <location>
        <begin position="272"/>
        <end position="291"/>
    </location>
</feature>
<feature type="transmembrane region" description="Helical" evidence="1">
    <location>
        <begin position="138"/>
        <end position="156"/>
    </location>
</feature>
<protein>
    <submittedName>
        <fullName evidence="2">Conserved domain protein</fullName>
    </submittedName>
</protein>
<dbReference type="Proteomes" id="UP000003416">
    <property type="component" value="Unassembled WGS sequence"/>
</dbReference>
<feature type="transmembrane region" description="Helical" evidence="1">
    <location>
        <begin position="117"/>
        <end position="132"/>
    </location>
</feature>
<dbReference type="Pfam" id="PF14897">
    <property type="entry name" value="EpsG"/>
    <property type="match status" value="1"/>
</dbReference>
<evidence type="ECO:0000256" key="1">
    <source>
        <dbReference type="SAM" id="Phobius"/>
    </source>
</evidence>
<feature type="transmembrane region" description="Helical" evidence="1">
    <location>
        <begin position="191"/>
        <end position="209"/>
    </location>
</feature>
<keyword evidence="1" id="KW-0472">Membrane</keyword>
<feature type="transmembrane region" description="Helical" evidence="1">
    <location>
        <begin position="94"/>
        <end position="110"/>
    </location>
</feature>
<dbReference type="AlphaFoldDB" id="F3PP22"/>
<dbReference type="GeneID" id="86048261"/>
<sequence length="355" mass="41530">MLYILFLFSGLMAFYVYDKQYHAKSYSFLLLYISPFIALWTFFIGGQLNVGTDYYSYLGIFNGKADLSFYLNKGEVFFYGLVHAFQSWGFEGQFFFYLFALLYVFLYLAIAKIVGHNYTLLFFLFVTVSTMLHSQMNGIRQCTAVYFVTLAILELLQEKKKKFFVYVILATGFHISAISIIFLFFFRNIILTSRLAKVLIIITAILAFIPADEIIKQLIVVVPQYSHYAESDYLQQGVSVSNKLTKLILFPLYYYSVSIIETHKISAKDIRIFQFGLFSYLIKTICIVSSVTYRFGHYFFILSIFPLFYYLVDLQKRKFKLYVLSILYLIALYSLKVIVFPIGEYLYSSVFVTYF</sequence>
<dbReference type="InterPro" id="IPR049458">
    <property type="entry name" value="EpsG-like"/>
</dbReference>
<keyword evidence="1" id="KW-0812">Transmembrane</keyword>
<feature type="transmembrane region" description="Helical" evidence="1">
    <location>
        <begin position="28"/>
        <end position="48"/>
    </location>
</feature>
<name>F3PP22_9BACE</name>
<dbReference type="STRING" id="763034.HMPREF9446_00462"/>
<evidence type="ECO:0000313" key="2">
    <source>
        <dbReference type="EMBL" id="EGF59390.1"/>
    </source>
</evidence>
<dbReference type="eggNOG" id="ENOG5032NIN">
    <property type="taxonomic scope" value="Bacteria"/>
</dbReference>
<evidence type="ECO:0000313" key="3">
    <source>
        <dbReference type="Proteomes" id="UP000003416"/>
    </source>
</evidence>
<feature type="transmembrane region" description="Helical" evidence="1">
    <location>
        <begin position="297"/>
        <end position="314"/>
    </location>
</feature>
<reference evidence="2 3" key="1">
    <citation type="submission" date="2011-02" db="EMBL/GenBank/DDBJ databases">
        <authorList>
            <person name="Weinstock G."/>
            <person name="Sodergren E."/>
            <person name="Clifton S."/>
            <person name="Fulton L."/>
            <person name="Fulton B."/>
            <person name="Courtney L."/>
            <person name="Fronick C."/>
            <person name="Harrison M."/>
            <person name="Strong C."/>
            <person name="Farmer C."/>
            <person name="Delahaunty K."/>
            <person name="Markovic C."/>
            <person name="Hall O."/>
            <person name="Minx P."/>
            <person name="Tomlinson C."/>
            <person name="Mitreva M."/>
            <person name="Hou S."/>
            <person name="Chen J."/>
            <person name="Wollam A."/>
            <person name="Pepin K.H."/>
            <person name="Johnson M."/>
            <person name="Bhonagiri V."/>
            <person name="Zhang X."/>
            <person name="Suruliraj S."/>
            <person name="Warren W."/>
            <person name="Chinwalla A."/>
            <person name="Mardis E.R."/>
            <person name="Wilson R.K."/>
        </authorList>
    </citation>
    <scope>NUCLEOTIDE SEQUENCE [LARGE SCALE GENOMIC DNA]</scope>
    <source>
        <strain evidence="2 3">YIT 12057</strain>
    </source>
</reference>
<gene>
    <name evidence="2" type="ORF">HMPREF9446_00462</name>
</gene>
<keyword evidence="1" id="KW-1133">Transmembrane helix</keyword>
<comment type="caution">
    <text evidence="2">The sequence shown here is derived from an EMBL/GenBank/DDBJ whole genome shotgun (WGS) entry which is preliminary data.</text>
</comment>
<feature type="transmembrane region" description="Helical" evidence="1">
    <location>
        <begin position="163"/>
        <end position="185"/>
    </location>
</feature>